<organism evidence="2 3">
    <name type="scientific">Dyella tabacisoli</name>
    <dbReference type="NCBI Taxonomy" id="2282381"/>
    <lineage>
        <taxon>Bacteria</taxon>
        <taxon>Pseudomonadati</taxon>
        <taxon>Pseudomonadota</taxon>
        <taxon>Gammaproteobacteria</taxon>
        <taxon>Lysobacterales</taxon>
        <taxon>Rhodanobacteraceae</taxon>
        <taxon>Dyella</taxon>
    </lineage>
</organism>
<accession>A0A369UHP5</accession>
<evidence type="ECO:0000256" key="1">
    <source>
        <dbReference type="SAM" id="SignalP"/>
    </source>
</evidence>
<evidence type="ECO:0000313" key="2">
    <source>
        <dbReference type="EMBL" id="RDD80274.1"/>
    </source>
</evidence>
<keyword evidence="1" id="KW-0732">Signal</keyword>
<protein>
    <recommendedName>
        <fullName evidence="4">Adhesin</fullName>
    </recommendedName>
</protein>
<feature type="signal peptide" evidence="1">
    <location>
        <begin position="1"/>
        <end position="25"/>
    </location>
</feature>
<comment type="caution">
    <text evidence="2">The sequence shown here is derived from an EMBL/GenBank/DDBJ whole genome shotgun (WGS) entry which is preliminary data.</text>
</comment>
<evidence type="ECO:0000313" key="3">
    <source>
        <dbReference type="Proteomes" id="UP000253782"/>
    </source>
</evidence>
<sequence>MNANLKRTMIALAVAALFSTSMAYAQERGDGEHSTSVEINKKVSLRARTHVDADIDIKAKIAVNSVAIGLADTTQSIHDNETYNKNLTNTASIDDNAAMGVQGNIGANVAAGDNNAQSNSGAIAATDASFAFGGGGGGDLLGISPNCNGKCGGGGKNDPQAGGMADAEVFTRQTGKDNFVDNDGSVNSASIDGNAFENAKGNIGVNVAAGDNNEQSNSLAAASATNSVYSTATASTDQKSHDNTVHNDPLELGYKELWQYDCEDHSLTHTVTYTYSPLSNTASLGGNAFENAQGNVGVNIASGTGNLQSNSLSMAVASASH</sequence>
<dbReference type="AlphaFoldDB" id="A0A369UHP5"/>
<evidence type="ECO:0008006" key="4">
    <source>
        <dbReference type="Google" id="ProtNLM"/>
    </source>
</evidence>
<reference evidence="2 3" key="1">
    <citation type="submission" date="2018-07" db="EMBL/GenBank/DDBJ databases">
        <title>Dyella tabacisoli L4-6T, whole genome shotgun sequence.</title>
        <authorList>
            <person name="Zhou X.-K."/>
            <person name="Li W.-J."/>
            <person name="Duan Y.-Q."/>
        </authorList>
    </citation>
    <scope>NUCLEOTIDE SEQUENCE [LARGE SCALE GENOMIC DNA]</scope>
    <source>
        <strain evidence="2 3">L4-6</strain>
    </source>
</reference>
<dbReference type="OrthoDB" id="5833205at2"/>
<feature type="chain" id="PRO_5016770801" description="Adhesin" evidence="1">
    <location>
        <begin position="26"/>
        <end position="321"/>
    </location>
</feature>
<name>A0A369UHP5_9GAMM</name>
<proteinExistence type="predicted"/>
<dbReference type="Proteomes" id="UP000253782">
    <property type="component" value="Unassembled WGS sequence"/>
</dbReference>
<dbReference type="RefSeq" id="WP_114846843.1">
    <property type="nucleotide sequence ID" value="NZ_JBHSPE010000012.1"/>
</dbReference>
<dbReference type="EMBL" id="QQAH01000018">
    <property type="protein sequence ID" value="RDD80274.1"/>
    <property type="molecule type" value="Genomic_DNA"/>
</dbReference>
<keyword evidence="3" id="KW-1185">Reference proteome</keyword>
<gene>
    <name evidence="2" type="ORF">DVJ77_17620</name>
</gene>